<dbReference type="InterPro" id="IPR036259">
    <property type="entry name" value="MFS_trans_sf"/>
</dbReference>
<dbReference type="InterPro" id="IPR020846">
    <property type="entry name" value="MFS_dom"/>
</dbReference>
<proteinExistence type="inferred from homology"/>
<feature type="transmembrane region" description="Helical" evidence="8">
    <location>
        <begin position="425"/>
        <end position="446"/>
    </location>
</feature>
<accession>A0AAV9N8E6</accession>
<feature type="transmembrane region" description="Helical" evidence="8">
    <location>
        <begin position="487"/>
        <end position="508"/>
    </location>
</feature>
<evidence type="ECO:0000256" key="5">
    <source>
        <dbReference type="ARBA" id="ARBA00022989"/>
    </source>
</evidence>
<dbReference type="FunFam" id="1.20.1250.20:FF:000171">
    <property type="entry name" value="MFS general substrate transporter"/>
    <property type="match status" value="1"/>
</dbReference>
<feature type="transmembrane region" description="Helical" evidence="8">
    <location>
        <begin position="370"/>
        <end position="391"/>
    </location>
</feature>
<name>A0AAV9N8E6_9EURO</name>
<evidence type="ECO:0000256" key="6">
    <source>
        <dbReference type="ARBA" id="ARBA00023136"/>
    </source>
</evidence>
<dbReference type="PANTHER" id="PTHR23511">
    <property type="entry name" value="SYNAPTIC VESICLE GLYCOPROTEIN 2"/>
    <property type="match status" value="1"/>
</dbReference>
<evidence type="ECO:0000256" key="4">
    <source>
        <dbReference type="ARBA" id="ARBA00022692"/>
    </source>
</evidence>
<comment type="subcellular location">
    <subcellularLocation>
        <location evidence="1">Membrane</location>
        <topology evidence="1">Multi-pass membrane protein</topology>
    </subcellularLocation>
</comment>
<evidence type="ECO:0000256" key="1">
    <source>
        <dbReference type="ARBA" id="ARBA00004141"/>
    </source>
</evidence>
<dbReference type="Gene3D" id="1.20.1250.20">
    <property type="entry name" value="MFS general substrate transporter like domains"/>
    <property type="match status" value="1"/>
</dbReference>
<comment type="similarity">
    <text evidence="2">Belongs to the major facilitator superfamily.</text>
</comment>
<keyword evidence="3" id="KW-0813">Transport</keyword>
<evidence type="ECO:0000259" key="9">
    <source>
        <dbReference type="PROSITE" id="PS50850"/>
    </source>
</evidence>
<evidence type="ECO:0000313" key="10">
    <source>
        <dbReference type="EMBL" id="KAK5051921.1"/>
    </source>
</evidence>
<reference evidence="10 11" key="1">
    <citation type="submission" date="2023-08" db="EMBL/GenBank/DDBJ databases">
        <title>Black Yeasts Isolated from many extreme environments.</title>
        <authorList>
            <person name="Coleine C."/>
            <person name="Stajich J.E."/>
            <person name="Selbmann L."/>
        </authorList>
    </citation>
    <scope>NUCLEOTIDE SEQUENCE [LARGE SCALE GENOMIC DNA]</scope>
    <source>
        <strain evidence="10 11">CCFEE 5792</strain>
    </source>
</reference>
<evidence type="ECO:0000256" key="7">
    <source>
        <dbReference type="SAM" id="MobiDB-lite"/>
    </source>
</evidence>
<keyword evidence="4 8" id="KW-0812">Transmembrane</keyword>
<dbReference type="AlphaFoldDB" id="A0AAV9N8E6"/>
<feature type="transmembrane region" description="Helical" evidence="8">
    <location>
        <begin position="155"/>
        <end position="181"/>
    </location>
</feature>
<keyword evidence="6 8" id="KW-0472">Membrane</keyword>
<feature type="transmembrane region" description="Helical" evidence="8">
    <location>
        <begin position="231"/>
        <end position="251"/>
    </location>
</feature>
<dbReference type="InterPro" id="IPR011701">
    <property type="entry name" value="MFS"/>
</dbReference>
<evidence type="ECO:0000256" key="2">
    <source>
        <dbReference type="ARBA" id="ARBA00008335"/>
    </source>
</evidence>
<feature type="transmembrane region" description="Helical" evidence="8">
    <location>
        <begin position="331"/>
        <end position="350"/>
    </location>
</feature>
<feature type="transmembrane region" description="Helical" evidence="8">
    <location>
        <begin position="188"/>
        <end position="211"/>
    </location>
</feature>
<feature type="domain" description="Major facilitator superfamily (MFS) profile" evidence="9">
    <location>
        <begin position="60"/>
        <end position="512"/>
    </location>
</feature>
<evidence type="ECO:0000313" key="11">
    <source>
        <dbReference type="Proteomes" id="UP001358417"/>
    </source>
</evidence>
<evidence type="ECO:0000256" key="8">
    <source>
        <dbReference type="SAM" id="Phobius"/>
    </source>
</evidence>
<keyword evidence="5 8" id="KW-1133">Transmembrane helix</keyword>
<keyword evidence="11" id="KW-1185">Reference proteome</keyword>
<feature type="transmembrane region" description="Helical" evidence="8">
    <location>
        <begin position="400"/>
        <end position="419"/>
    </location>
</feature>
<dbReference type="CDD" id="cd17316">
    <property type="entry name" value="MFS_SV2_like"/>
    <property type="match status" value="1"/>
</dbReference>
<comment type="caution">
    <text evidence="10">The sequence shown here is derived from an EMBL/GenBank/DDBJ whole genome shotgun (WGS) entry which is preliminary data.</text>
</comment>
<gene>
    <name evidence="10" type="ORF">LTR84_002724</name>
</gene>
<feature type="transmembrane region" description="Helical" evidence="8">
    <location>
        <begin position="106"/>
        <end position="123"/>
    </location>
</feature>
<dbReference type="GO" id="GO:0022857">
    <property type="term" value="F:transmembrane transporter activity"/>
    <property type="evidence" value="ECO:0007669"/>
    <property type="project" value="InterPro"/>
</dbReference>
<protein>
    <recommendedName>
        <fullName evidence="9">Major facilitator superfamily (MFS) profile domain-containing protein</fullName>
    </recommendedName>
</protein>
<feature type="transmembrane region" description="Helical" evidence="8">
    <location>
        <begin position="458"/>
        <end position="481"/>
    </location>
</feature>
<evidence type="ECO:0000256" key="3">
    <source>
        <dbReference type="ARBA" id="ARBA00022448"/>
    </source>
</evidence>
<dbReference type="Proteomes" id="UP001358417">
    <property type="component" value="Unassembled WGS sequence"/>
</dbReference>
<sequence>MQVVQSEQKTPRVDDDMDTKDESAQEQTMTTGDMISIGGVDPALAAKMHIVNDAINQIGFTTYHTKLFFLNGFGYAVDSLLAFLMSITAGQVALEFQPSYARGGTIALYVGLLVGALFWGIGADIMGRKWAFNLSLLIAAVFSIAAGASPNFITWTSFVAITGFGAGGNLVLDTTVFLEYLPAKSQWLVTLMAVWWGIGQTVAGLLAWAFIPNFSCTSADDCPRSENMGWRYLYFTSGALVLCMSIARVTVIRFHETPKFLVCRGDDEKVVKGLQDLAQKYGRPCDLTVEQLQRHGAVATAHSQNLFSFNEIMVHYNGLFATRKLGISTSLVWLSWTLIGLAYPLFYIFLPEYLSSRGAQFGETSAYITWRNYVLAQFSAIFGPLVAGYLCKIPRVGRKYTMVIGAILTMVFFFAYTSVRNDDQNIAFSCIVSFAINIYYGTLYAYSPEVLPSGHRATGNGTAVALNRIMGIMSAIVATYADTSTPVPVYICAALFAVMAAVSAIFPYEPQNGQSI</sequence>
<dbReference type="GO" id="GO:0016020">
    <property type="term" value="C:membrane"/>
    <property type="evidence" value="ECO:0007669"/>
    <property type="project" value="UniProtKB-SubCell"/>
</dbReference>
<dbReference type="PANTHER" id="PTHR23511:SF4">
    <property type="entry name" value="MAJOR FACILITATOR SUPERFAMILY (MFS) PROFILE DOMAIN-CONTAINING PROTEIN"/>
    <property type="match status" value="1"/>
</dbReference>
<feature type="region of interest" description="Disordered" evidence="7">
    <location>
        <begin position="1"/>
        <end position="28"/>
    </location>
</feature>
<feature type="transmembrane region" description="Helical" evidence="8">
    <location>
        <begin position="73"/>
        <end position="94"/>
    </location>
</feature>
<dbReference type="GeneID" id="89970923"/>
<dbReference type="PROSITE" id="PS50850">
    <property type="entry name" value="MFS"/>
    <property type="match status" value="1"/>
</dbReference>
<organism evidence="10 11">
    <name type="scientific">Exophiala bonariae</name>
    <dbReference type="NCBI Taxonomy" id="1690606"/>
    <lineage>
        <taxon>Eukaryota</taxon>
        <taxon>Fungi</taxon>
        <taxon>Dikarya</taxon>
        <taxon>Ascomycota</taxon>
        <taxon>Pezizomycotina</taxon>
        <taxon>Eurotiomycetes</taxon>
        <taxon>Chaetothyriomycetidae</taxon>
        <taxon>Chaetothyriales</taxon>
        <taxon>Herpotrichiellaceae</taxon>
        <taxon>Exophiala</taxon>
    </lineage>
</organism>
<dbReference type="Pfam" id="PF07690">
    <property type="entry name" value="MFS_1"/>
    <property type="match status" value="1"/>
</dbReference>
<dbReference type="RefSeq" id="XP_064705935.1">
    <property type="nucleotide sequence ID" value="XM_064846325.1"/>
</dbReference>
<dbReference type="SUPFAM" id="SSF103473">
    <property type="entry name" value="MFS general substrate transporter"/>
    <property type="match status" value="1"/>
</dbReference>
<dbReference type="EMBL" id="JAVRRD010000014">
    <property type="protein sequence ID" value="KAK5051921.1"/>
    <property type="molecule type" value="Genomic_DNA"/>
</dbReference>
<feature type="transmembrane region" description="Helical" evidence="8">
    <location>
        <begin position="130"/>
        <end position="149"/>
    </location>
</feature>